<dbReference type="PANTHER" id="PTHR10073:SF41">
    <property type="entry name" value="MISMATCH REPAIR PROTEIN, PUTATIVE (AFU_ORTHOLOGUE AFUA_8G05820)-RELATED"/>
    <property type="match status" value="1"/>
</dbReference>
<sequence>MPIAALDEAAAKAIGSASALYDPCCVVKELVDNALDANATIVSIELSSNTLDTIQVKDNGLGIPLEDRDLVCKRNHTSKIRSLEDLKNVGGSSLGFRGQALASTAEMQVMLKSSTQNISRIRRTLQEYALSRVHVRFSLKILKHQQDSAWVYAPKQNPSVTDAISKIIGVDVMAQCLSQTTDLVNNSIPNRENESHSGIRLHAILPKLDAVKIYKSYIKYTFERLPSSTVANPFLCLYIFCAEGSYDVNIEPSKDDVLFENQALVSEAVEGLFEGIYGKLQSRGENQVHSQMGASHNLHNPDQNLFLGLTPSKPLNKEQTRLATPFGPTAQQLECNSTSRTNRSTGRIPNTNPWSLAKRSSAQRCRASNSSLLTPSPDSSSPIVNNVNPQTNYSSINGYLYLGPSPSSRPDSKNSPVKRTLPAIETQHAKRQGILSQGSKNDGGPRPERFVEGMSTGPLDRIPKRTAGGDSVQQPGDADLGIPLAARFGDPINTPRISCPTPKPSIETGKGDPRSLGPSRASSNPLHALHPPPFSLEKSIDFERKHATINLAARATNNNHLDLSLISKGKRSGAEEALLVENDGPCDDVNRMAIRYPSPMPDAGAVHHLAVSCNTRITDIEPIMRQLWGVDSFIQTGKSTPKLVLSCPAKVIEHWKATTLNLVRKSWHTETAKPCITLNLP</sequence>
<dbReference type="OrthoDB" id="10263226at2759"/>
<dbReference type="GO" id="GO:0006298">
    <property type="term" value="P:mismatch repair"/>
    <property type="evidence" value="ECO:0007669"/>
    <property type="project" value="InterPro"/>
</dbReference>
<feature type="domain" description="DNA mismatch repair protein S5" evidence="4">
    <location>
        <begin position="164"/>
        <end position="278"/>
    </location>
</feature>
<protein>
    <recommendedName>
        <fullName evidence="4">DNA mismatch repair protein S5 domain-containing protein</fullName>
    </recommendedName>
</protein>
<dbReference type="GO" id="GO:0140664">
    <property type="term" value="F:ATP-dependent DNA damage sensor activity"/>
    <property type="evidence" value="ECO:0007669"/>
    <property type="project" value="InterPro"/>
</dbReference>
<dbReference type="GO" id="GO:0005524">
    <property type="term" value="F:ATP binding"/>
    <property type="evidence" value="ECO:0007669"/>
    <property type="project" value="InterPro"/>
</dbReference>
<comment type="similarity">
    <text evidence="1">Belongs to the DNA mismatch repair MutL/HexB family.</text>
</comment>
<dbReference type="InterPro" id="IPR014721">
    <property type="entry name" value="Ribsml_uS5_D2-typ_fold_subgr"/>
</dbReference>
<reference evidence="6" key="1">
    <citation type="journal article" date="2009" name="Genome Res.">
        <title>Comparative genomic analyses of the human fungal pathogens Coccidioides and their relatives.</title>
        <authorList>
            <person name="Sharpton T.J."/>
            <person name="Stajich J.E."/>
            <person name="Rounsley S.D."/>
            <person name="Gardner M.J."/>
            <person name="Wortman J.R."/>
            <person name="Jordar V.S."/>
            <person name="Maiti R."/>
            <person name="Kodira C.D."/>
            <person name="Neafsey D.E."/>
            <person name="Zeng Q."/>
            <person name="Hung C.-Y."/>
            <person name="McMahan C."/>
            <person name="Muszewska A."/>
            <person name="Grynberg M."/>
            <person name="Mandel M.A."/>
            <person name="Kellner E.M."/>
            <person name="Barker B.M."/>
            <person name="Galgiani J.N."/>
            <person name="Orbach M.J."/>
            <person name="Kirkland T.N."/>
            <person name="Cole G.T."/>
            <person name="Henn M.R."/>
            <person name="Birren B.W."/>
            <person name="Taylor J.W."/>
        </authorList>
    </citation>
    <scope>NUCLEOTIDE SEQUENCE [LARGE SCALE GENOMIC DNA]</scope>
    <source>
        <strain evidence="6">UAMH 1704</strain>
    </source>
</reference>
<dbReference type="GO" id="GO:0016887">
    <property type="term" value="F:ATP hydrolysis activity"/>
    <property type="evidence" value="ECO:0007669"/>
    <property type="project" value="InterPro"/>
</dbReference>
<evidence type="ECO:0000256" key="1">
    <source>
        <dbReference type="ARBA" id="ARBA00006082"/>
    </source>
</evidence>
<dbReference type="Pfam" id="PF13589">
    <property type="entry name" value="HATPase_c_3"/>
    <property type="match status" value="1"/>
</dbReference>
<dbReference type="AlphaFoldDB" id="C4JHN1"/>
<accession>C4JHN1</accession>
<dbReference type="KEGG" id="ure:UREG_02717"/>
<dbReference type="SUPFAM" id="SSF55874">
    <property type="entry name" value="ATPase domain of HSP90 chaperone/DNA topoisomerase II/histidine kinase"/>
    <property type="match status" value="1"/>
</dbReference>
<dbReference type="VEuPathDB" id="FungiDB:UREG_02717"/>
<dbReference type="InterPro" id="IPR013507">
    <property type="entry name" value="DNA_mismatch_S5_2-like"/>
</dbReference>
<feature type="compositionally biased region" description="Low complexity" evidence="3">
    <location>
        <begin position="368"/>
        <end position="382"/>
    </location>
</feature>
<evidence type="ECO:0000313" key="6">
    <source>
        <dbReference type="Proteomes" id="UP000002058"/>
    </source>
</evidence>
<dbReference type="EMBL" id="CH476615">
    <property type="protein sequence ID" value="EEP77868.1"/>
    <property type="molecule type" value="Genomic_DNA"/>
</dbReference>
<dbReference type="RefSeq" id="XP_002543201.1">
    <property type="nucleotide sequence ID" value="XM_002543155.1"/>
</dbReference>
<dbReference type="InterPro" id="IPR036890">
    <property type="entry name" value="HATPase_C_sf"/>
</dbReference>
<dbReference type="HOGENOM" id="CLU_011171_2_0_1"/>
<dbReference type="eggNOG" id="KOG1979">
    <property type="taxonomic scope" value="Eukaryota"/>
</dbReference>
<gene>
    <name evidence="5" type="ORF">UREG_02717</name>
</gene>
<evidence type="ECO:0000256" key="2">
    <source>
        <dbReference type="ARBA" id="ARBA00022763"/>
    </source>
</evidence>
<name>C4JHN1_UNCRE</name>
<dbReference type="GO" id="GO:0030983">
    <property type="term" value="F:mismatched DNA binding"/>
    <property type="evidence" value="ECO:0007669"/>
    <property type="project" value="InterPro"/>
</dbReference>
<feature type="compositionally biased region" description="Polar residues" evidence="3">
    <location>
        <begin position="405"/>
        <end position="417"/>
    </location>
</feature>
<dbReference type="InterPro" id="IPR038973">
    <property type="entry name" value="MutL/Mlh/Pms-like"/>
</dbReference>
<dbReference type="PANTHER" id="PTHR10073">
    <property type="entry name" value="DNA MISMATCH REPAIR PROTEIN MLH, PMS, MUTL"/>
    <property type="match status" value="1"/>
</dbReference>
<dbReference type="SMART" id="SM01340">
    <property type="entry name" value="DNA_mis_repair"/>
    <property type="match status" value="1"/>
</dbReference>
<dbReference type="Proteomes" id="UP000002058">
    <property type="component" value="Unassembled WGS sequence"/>
</dbReference>
<dbReference type="InParanoid" id="C4JHN1"/>
<feature type="region of interest" description="Disordered" evidence="3">
    <location>
        <begin position="424"/>
        <end position="533"/>
    </location>
</feature>
<feature type="region of interest" description="Disordered" evidence="3">
    <location>
        <begin position="398"/>
        <end position="417"/>
    </location>
</feature>
<proteinExistence type="inferred from homology"/>
<dbReference type="GeneID" id="8437502"/>
<feature type="region of interest" description="Disordered" evidence="3">
    <location>
        <begin position="287"/>
        <end position="311"/>
    </location>
</feature>
<evidence type="ECO:0000259" key="4">
    <source>
        <dbReference type="SMART" id="SM01340"/>
    </source>
</evidence>
<dbReference type="Gene3D" id="3.30.565.10">
    <property type="entry name" value="Histidine kinase-like ATPase, C-terminal domain"/>
    <property type="match status" value="1"/>
</dbReference>
<dbReference type="Gene3D" id="3.30.230.10">
    <property type="match status" value="1"/>
</dbReference>
<feature type="compositionally biased region" description="Polar residues" evidence="3">
    <location>
        <begin position="329"/>
        <end position="367"/>
    </location>
</feature>
<keyword evidence="6" id="KW-1185">Reference proteome</keyword>
<dbReference type="SUPFAM" id="SSF54211">
    <property type="entry name" value="Ribosomal protein S5 domain 2-like"/>
    <property type="match status" value="1"/>
</dbReference>
<evidence type="ECO:0000256" key="3">
    <source>
        <dbReference type="SAM" id="MobiDB-lite"/>
    </source>
</evidence>
<dbReference type="GO" id="GO:0032389">
    <property type="term" value="C:MutLalpha complex"/>
    <property type="evidence" value="ECO:0007669"/>
    <property type="project" value="TreeGrafter"/>
</dbReference>
<dbReference type="InterPro" id="IPR020568">
    <property type="entry name" value="Ribosomal_Su5_D2-typ_SF"/>
</dbReference>
<organism evidence="5 6">
    <name type="scientific">Uncinocarpus reesii (strain UAMH 1704)</name>
    <dbReference type="NCBI Taxonomy" id="336963"/>
    <lineage>
        <taxon>Eukaryota</taxon>
        <taxon>Fungi</taxon>
        <taxon>Dikarya</taxon>
        <taxon>Ascomycota</taxon>
        <taxon>Pezizomycotina</taxon>
        <taxon>Eurotiomycetes</taxon>
        <taxon>Eurotiomycetidae</taxon>
        <taxon>Onygenales</taxon>
        <taxon>Onygenaceae</taxon>
        <taxon>Uncinocarpus</taxon>
    </lineage>
</organism>
<evidence type="ECO:0000313" key="5">
    <source>
        <dbReference type="EMBL" id="EEP77868.1"/>
    </source>
</evidence>
<feature type="region of interest" description="Disordered" evidence="3">
    <location>
        <begin position="325"/>
        <end position="389"/>
    </location>
</feature>
<keyword evidence="2" id="KW-0227">DNA damage</keyword>
<feature type="compositionally biased region" description="Polar residues" evidence="3">
    <location>
        <begin position="287"/>
        <end position="303"/>
    </location>
</feature>
<dbReference type="GO" id="GO:0061982">
    <property type="term" value="P:meiosis I cell cycle process"/>
    <property type="evidence" value="ECO:0007669"/>
    <property type="project" value="UniProtKB-ARBA"/>
</dbReference>
<dbReference type="STRING" id="336963.C4JHN1"/>